<name>A0A5B0SVR5_9ENTR</name>
<dbReference type="AlphaFoldDB" id="A0A5B0SVR5"/>
<dbReference type="RefSeq" id="WP_133158645.1">
    <property type="nucleotide sequence ID" value="NZ_JAMWIT010000004.1"/>
</dbReference>
<comment type="caution">
    <text evidence="1">The sequence shown here is derived from an EMBL/GenBank/DDBJ whole genome shotgun (WGS) entry which is preliminary data.</text>
</comment>
<evidence type="ECO:0000313" key="1">
    <source>
        <dbReference type="EMBL" id="KAA1141685.1"/>
    </source>
</evidence>
<dbReference type="Proteomes" id="UP000323297">
    <property type="component" value="Unassembled WGS sequence"/>
</dbReference>
<gene>
    <name evidence="1" type="ORF">D3H66_20345</name>
</gene>
<evidence type="ECO:0000313" key="2">
    <source>
        <dbReference type="Proteomes" id="UP000323297"/>
    </source>
</evidence>
<protein>
    <submittedName>
        <fullName evidence="1">Uncharacterized protein</fullName>
    </submittedName>
</protein>
<accession>A0A5B0SVR5</accession>
<reference evidence="1 2" key="1">
    <citation type="submission" date="2019-08" db="EMBL/GenBank/DDBJ databases">
        <title>Draft genome sequence of Citrobacter portucalensis strain isolated from green turtle.</title>
        <authorList>
            <person name="Fernandes M.R."/>
            <person name="Sellera F.P."/>
            <person name="Goldeberg D.W."/>
            <person name="Costa D.C."/>
            <person name="Lincopan N."/>
        </authorList>
    </citation>
    <scope>NUCLEOTIDE SEQUENCE [LARGE SCALE GENOMIC DNA]</scope>
    <source>
        <strain evidence="1 2">TV06</strain>
    </source>
</reference>
<organism evidence="1 2">
    <name type="scientific">Citrobacter portucalensis</name>
    <dbReference type="NCBI Taxonomy" id="1639133"/>
    <lineage>
        <taxon>Bacteria</taxon>
        <taxon>Pseudomonadati</taxon>
        <taxon>Pseudomonadota</taxon>
        <taxon>Gammaproteobacteria</taxon>
        <taxon>Enterobacterales</taxon>
        <taxon>Enterobacteriaceae</taxon>
        <taxon>Citrobacter</taxon>
        <taxon>Citrobacter freundii complex</taxon>
    </lineage>
</organism>
<dbReference type="EMBL" id="VTZD01000026">
    <property type="protein sequence ID" value="KAA1141685.1"/>
    <property type="molecule type" value="Genomic_DNA"/>
</dbReference>
<proteinExistence type="predicted"/>
<sequence>MNQIRESLNNVVFPDTMPDAWPYQSWCSPENIDTDITWYSFTELDLMIEAWLGKDSLIPVNKTVWGFVNENEPLIQIVIHEDIAFIAINHRFYSWVIIVAGAYNLNISLDLASIFKHTALADTALCIIANRVDIHSVEVSLNTARSFMNFVFFHELVHLMCCQHQYIKMNGNQLPYIRTMEFIADFLAYEHSLMPVTYEYTVQKDNWDLQMSTARCLGFVIASYFIIKTKQINKLNLYPSINERTTLLLSYILSPSLTRSEREGLLLKYEASGIMDAYIRRGKLGFNIGNNDSLTSTDYSACRCNCSKCSAFANEICNKAKPLNSEVLNHMSIYTECFPKNKVFYPFPVIDKRDNKTSHFCSLQNPILFSLEKTIKRSSAFLSNRFLSFH</sequence>